<dbReference type="InterPro" id="IPR051783">
    <property type="entry name" value="NAD(P)-dependent_oxidoreduct"/>
</dbReference>
<dbReference type="PANTHER" id="PTHR48079">
    <property type="entry name" value="PROTEIN YEEZ"/>
    <property type="match status" value="1"/>
</dbReference>
<dbReference type="OrthoDB" id="10262413at2759"/>
<dbReference type="GO" id="GO:0005737">
    <property type="term" value="C:cytoplasm"/>
    <property type="evidence" value="ECO:0007669"/>
    <property type="project" value="TreeGrafter"/>
</dbReference>
<evidence type="ECO:0000259" key="1">
    <source>
        <dbReference type="Pfam" id="PF01370"/>
    </source>
</evidence>
<comment type="caution">
    <text evidence="2">The sequence shown here is derived from an EMBL/GenBank/DDBJ whole genome shotgun (WGS) entry which is preliminary data.</text>
</comment>
<evidence type="ECO:0000313" key="3">
    <source>
        <dbReference type="Proteomes" id="UP000234275"/>
    </source>
</evidence>
<dbReference type="GO" id="GO:0004029">
    <property type="term" value="F:aldehyde dehydrogenase (NAD+) activity"/>
    <property type="evidence" value="ECO:0007669"/>
    <property type="project" value="TreeGrafter"/>
</dbReference>
<evidence type="ECO:0000313" key="2">
    <source>
        <dbReference type="EMBL" id="PLB44273.1"/>
    </source>
</evidence>
<dbReference type="Proteomes" id="UP000234275">
    <property type="component" value="Unassembled WGS sequence"/>
</dbReference>
<sequence length="360" mass="40061">MTNKSIFITGASGYIGGSILSNLLRTKEQWATSLHISALVRTEVQAEIVTKLGVSPVMFKSFDELERLEQVGEEYDIIIHAGAGWHTASAKALITGQGRRRQKSRTKVHYFQISGTSNLSDRPHTAGYVNTNLFSDEEDIFSYEKYRESCEVYLQRTTDIAVVETGEAWDVTTYIVMAPTIFGLGSGPINRYSIQLPSLIADALKDGGCSVVETGQTVWSHVHIEDLSTLFVVLVQKIIEDTPIPSGRRGIYFCETGEHTHFEFSERLAKAGFELGLFKSAEVKTISLQLAGDKWAFGNPSRAELAFSSNARTKATIGRQIGWSPSHDGEWESTFHTELREFLKSPPAKRDIPQVLLHKK</sequence>
<dbReference type="PANTHER" id="PTHR48079:SF6">
    <property type="entry name" value="NAD(P)-BINDING DOMAIN-CONTAINING PROTEIN-RELATED"/>
    <property type="match status" value="1"/>
</dbReference>
<organism evidence="2 3">
    <name type="scientific">Aspergillus steynii IBT 23096</name>
    <dbReference type="NCBI Taxonomy" id="1392250"/>
    <lineage>
        <taxon>Eukaryota</taxon>
        <taxon>Fungi</taxon>
        <taxon>Dikarya</taxon>
        <taxon>Ascomycota</taxon>
        <taxon>Pezizomycotina</taxon>
        <taxon>Eurotiomycetes</taxon>
        <taxon>Eurotiomycetidae</taxon>
        <taxon>Eurotiales</taxon>
        <taxon>Aspergillaceae</taxon>
        <taxon>Aspergillus</taxon>
        <taxon>Aspergillus subgen. Circumdati</taxon>
    </lineage>
</organism>
<dbReference type="SUPFAM" id="SSF51735">
    <property type="entry name" value="NAD(P)-binding Rossmann-fold domains"/>
    <property type="match status" value="1"/>
</dbReference>
<dbReference type="STRING" id="1392250.A0A2I2FUF6"/>
<keyword evidence="3" id="KW-1185">Reference proteome</keyword>
<reference evidence="2 3" key="1">
    <citation type="submission" date="2016-12" db="EMBL/GenBank/DDBJ databases">
        <title>The genomes of Aspergillus section Nigri reveals drivers in fungal speciation.</title>
        <authorList>
            <consortium name="DOE Joint Genome Institute"/>
            <person name="Vesth T.C."/>
            <person name="Nybo J."/>
            <person name="Theobald S."/>
            <person name="Brandl J."/>
            <person name="Frisvad J.C."/>
            <person name="Nielsen K.F."/>
            <person name="Lyhne E.K."/>
            <person name="Kogle M.E."/>
            <person name="Kuo A."/>
            <person name="Riley R."/>
            <person name="Clum A."/>
            <person name="Nolan M."/>
            <person name="Lipzen A."/>
            <person name="Salamov A."/>
            <person name="Henrissat B."/>
            <person name="Wiebenga A."/>
            <person name="De Vries R.P."/>
            <person name="Grigoriev I.V."/>
            <person name="Mortensen U.H."/>
            <person name="Andersen M.R."/>
            <person name="Baker S.E."/>
        </authorList>
    </citation>
    <scope>NUCLEOTIDE SEQUENCE [LARGE SCALE GENOMIC DNA]</scope>
    <source>
        <strain evidence="2 3">IBT 23096</strain>
    </source>
</reference>
<protein>
    <submittedName>
        <fullName evidence="2">NAD dependent epimerase/dehydratase family protein</fullName>
    </submittedName>
</protein>
<dbReference type="InterPro" id="IPR001509">
    <property type="entry name" value="Epimerase_deHydtase"/>
</dbReference>
<name>A0A2I2FUF6_9EURO</name>
<dbReference type="VEuPathDB" id="FungiDB:P170DRAFT_416766"/>
<dbReference type="EMBL" id="MSFO01000009">
    <property type="protein sequence ID" value="PLB44273.1"/>
    <property type="molecule type" value="Genomic_DNA"/>
</dbReference>
<dbReference type="AlphaFoldDB" id="A0A2I2FUF6"/>
<dbReference type="Pfam" id="PF01370">
    <property type="entry name" value="Epimerase"/>
    <property type="match status" value="1"/>
</dbReference>
<dbReference type="InterPro" id="IPR036291">
    <property type="entry name" value="NAD(P)-bd_dom_sf"/>
</dbReference>
<dbReference type="Gene3D" id="3.40.50.720">
    <property type="entry name" value="NAD(P)-binding Rossmann-like Domain"/>
    <property type="match status" value="1"/>
</dbReference>
<dbReference type="RefSeq" id="XP_024699575.1">
    <property type="nucleotide sequence ID" value="XM_024847140.1"/>
</dbReference>
<dbReference type="GeneID" id="36554839"/>
<accession>A0A2I2FUF6</accession>
<proteinExistence type="predicted"/>
<gene>
    <name evidence="2" type="ORF">P170DRAFT_416766</name>
</gene>
<feature type="domain" description="NAD-dependent epimerase/dehydratase" evidence="1">
    <location>
        <begin position="6"/>
        <end position="237"/>
    </location>
</feature>